<dbReference type="PANTHER" id="PTHR46211:SF8">
    <property type="entry name" value="PHOSPHODIESTERASE"/>
    <property type="match status" value="1"/>
</dbReference>
<dbReference type="SUPFAM" id="SSF51695">
    <property type="entry name" value="PLC-like phosphodiesterases"/>
    <property type="match status" value="1"/>
</dbReference>
<dbReference type="EMBL" id="SCFR01000012">
    <property type="protein sequence ID" value="TFF66165.1"/>
    <property type="molecule type" value="Genomic_DNA"/>
</dbReference>
<comment type="caution">
    <text evidence="3">The sequence shown here is derived from an EMBL/GenBank/DDBJ whole genome shotgun (WGS) entry which is preliminary data.</text>
</comment>
<feature type="domain" description="GP-PDE" evidence="2">
    <location>
        <begin position="360"/>
        <end position="590"/>
    </location>
</feature>
<dbReference type="AlphaFoldDB" id="A0A4R9C2Q7"/>
<dbReference type="GO" id="GO:0006629">
    <property type="term" value="P:lipid metabolic process"/>
    <property type="evidence" value="ECO:0007669"/>
    <property type="project" value="InterPro"/>
</dbReference>
<keyword evidence="1" id="KW-1133">Transmembrane helix</keyword>
<dbReference type="InterPro" id="IPR030395">
    <property type="entry name" value="GP_PDE_dom"/>
</dbReference>
<feature type="transmembrane region" description="Helical" evidence="1">
    <location>
        <begin position="172"/>
        <end position="197"/>
    </location>
</feature>
<sequence>MKKNFINNIKKIKSNKELIWAFLKYQIITKIFLILVIFPVLKYLLRLVLLSMGRRSVTSGDFVSGLLSFRGTGILICTLLIIFFLTIFDINTFIVSSALYKENKFNPGLRNMILLGIKSFKNLLNISGVFIAIYVALAFSLLGFRIIYTPITNFQIPNFIKEFLFSNDIYFLAYYIIGFIIIITLIIYIFTFHFLTIEDMSLVDAMKSSRKLILENKKDFIIRFIILKMLMWFIVYVGFNFLILTIINYINSLNISMFISRVFTIFLSFSLYQFLTLVILMIAPYFISELTNLYYDYRKNNLDNEKFIKYYSIEKQNVKSKIDFKKYGIIFGVGLFVFNVLFSIINSYFFDNLYRESSVVNIVAHRAGGFLEVENSIEGLKKAIEFKAAYSEIDVQRTKDGHYIINHDNTLNRLTGVDLKSSQLNLKEIKKLNLKTSSNSFKKGQKIATIEEMLDVSKGKIKLLIELKGATADKKMVDDLVKIVKERDMINETVLISLDYNLIKYIEEKYPEIYSGYLYYFSFGDLSDLKCDYFLMEENQVTESSLEKIKLMGKKAMVWTVNSYYNMKKFTNMSLDGIITDRVEELKNLKEILSKRSDFEIILDNFLFN</sequence>
<gene>
    <name evidence="3" type="ORF">EQF91_04475</name>
</gene>
<feature type="transmembrane region" description="Helical" evidence="1">
    <location>
        <begin position="327"/>
        <end position="350"/>
    </location>
</feature>
<dbReference type="InterPro" id="IPR017946">
    <property type="entry name" value="PLC-like_Pdiesterase_TIM-brl"/>
</dbReference>
<dbReference type="RefSeq" id="WP_134743830.1">
    <property type="nucleotide sequence ID" value="NZ_JBFNFK010000002.1"/>
</dbReference>
<reference evidence="3 4" key="1">
    <citation type="submission" date="2019-01" db="EMBL/GenBank/DDBJ databases">
        <title>Draft Genome Sequences of Helcococcus ovis Strains Isolated from the Uterus and Vagina of Dairy Cows with Metritis.</title>
        <authorList>
            <person name="Cunha F."/>
            <person name="Jeon S.J."/>
            <person name="Kutzer P."/>
            <person name="Galvao K.N."/>
        </authorList>
    </citation>
    <scope>NUCLEOTIDE SEQUENCE [LARGE SCALE GENOMIC DNA]</scope>
    <source>
        <strain evidence="3 4">KG-37</strain>
    </source>
</reference>
<evidence type="ECO:0000313" key="3">
    <source>
        <dbReference type="EMBL" id="TFF66165.1"/>
    </source>
</evidence>
<evidence type="ECO:0000313" key="4">
    <source>
        <dbReference type="Proteomes" id="UP000297454"/>
    </source>
</evidence>
<dbReference type="Proteomes" id="UP000297454">
    <property type="component" value="Unassembled WGS sequence"/>
</dbReference>
<feature type="transmembrane region" description="Helical" evidence="1">
    <location>
        <begin position="122"/>
        <end position="148"/>
    </location>
</feature>
<evidence type="ECO:0000256" key="1">
    <source>
        <dbReference type="SAM" id="Phobius"/>
    </source>
</evidence>
<feature type="transmembrane region" description="Helical" evidence="1">
    <location>
        <begin position="220"/>
        <end position="250"/>
    </location>
</feature>
<evidence type="ECO:0000259" key="2">
    <source>
        <dbReference type="PROSITE" id="PS51704"/>
    </source>
</evidence>
<feature type="transmembrane region" description="Helical" evidence="1">
    <location>
        <begin position="73"/>
        <end position="101"/>
    </location>
</feature>
<dbReference type="PROSITE" id="PS51704">
    <property type="entry name" value="GP_PDE"/>
    <property type="match status" value="1"/>
</dbReference>
<keyword evidence="1" id="KW-0472">Membrane</keyword>
<feature type="transmembrane region" description="Helical" evidence="1">
    <location>
        <begin position="21"/>
        <end position="45"/>
    </location>
</feature>
<dbReference type="GO" id="GO:0008081">
    <property type="term" value="F:phosphoric diester hydrolase activity"/>
    <property type="evidence" value="ECO:0007669"/>
    <property type="project" value="InterPro"/>
</dbReference>
<name>A0A4R9C2Q7_9FIRM</name>
<proteinExistence type="predicted"/>
<protein>
    <recommendedName>
        <fullName evidence="2">GP-PDE domain-containing protein</fullName>
    </recommendedName>
</protein>
<dbReference type="Pfam" id="PF03009">
    <property type="entry name" value="GDPD"/>
    <property type="match status" value="1"/>
</dbReference>
<accession>A0A4R9C2Q7</accession>
<feature type="transmembrane region" description="Helical" evidence="1">
    <location>
        <begin position="262"/>
        <end position="287"/>
    </location>
</feature>
<dbReference type="Gene3D" id="3.20.20.190">
    <property type="entry name" value="Phosphatidylinositol (PI) phosphodiesterase"/>
    <property type="match status" value="1"/>
</dbReference>
<organism evidence="3 4">
    <name type="scientific">Helcococcus ovis</name>
    <dbReference type="NCBI Taxonomy" id="72026"/>
    <lineage>
        <taxon>Bacteria</taxon>
        <taxon>Bacillati</taxon>
        <taxon>Bacillota</taxon>
        <taxon>Tissierellia</taxon>
        <taxon>Tissierellales</taxon>
        <taxon>Peptoniphilaceae</taxon>
        <taxon>Helcococcus</taxon>
    </lineage>
</organism>
<dbReference type="InterPro" id="IPR018476">
    <property type="entry name" value="GlyceroP-diester-Pdiesterase_M"/>
</dbReference>
<dbReference type="Pfam" id="PF10110">
    <property type="entry name" value="GPDPase_memb"/>
    <property type="match status" value="1"/>
</dbReference>
<dbReference type="PANTHER" id="PTHR46211">
    <property type="entry name" value="GLYCEROPHOSPHORYL DIESTER PHOSPHODIESTERASE"/>
    <property type="match status" value="1"/>
</dbReference>
<keyword evidence="4" id="KW-1185">Reference proteome</keyword>
<keyword evidence="1" id="KW-0812">Transmembrane</keyword>